<dbReference type="InterPro" id="IPR009057">
    <property type="entry name" value="Homeodomain-like_sf"/>
</dbReference>
<dbReference type="PANTHER" id="PTHR32487">
    <property type="entry name" value="3-OXO-DELTA(4,5)-STEROID 5-BETA-REDUCTASE"/>
    <property type="match status" value="1"/>
</dbReference>
<keyword evidence="5" id="KW-0539">Nucleus</keyword>
<evidence type="ECO:0000256" key="1">
    <source>
        <dbReference type="ARBA" id="ARBA00004123"/>
    </source>
</evidence>
<accession>A0A2G2WRK9</accession>
<keyword evidence="3" id="KW-0805">Transcription regulation</keyword>
<comment type="subcellular location">
    <subcellularLocation>
        <location evidence="1">Nucleus</location>
    </subcellularLocation>
</comment>
<evidence type="ECO:0000313" key="6">
    <source>
        <dbReference type="EMBL" id="PHT47874.1"/>
    </source>
</evidence>
<keyword evidence="7" id="KW-1185">Reference proteome</keyword>
<dbReference type="Proteomes" id="UP000224567">
    <property type="component" value="Unassembled WGS sequence"/>
</dbReference>
<dbReference type="EMBL" id="MLFT02000005">
    <property type="protein sequence ID" value="PHT47874.1"/>
    <property type="molecule type" value="Genomic_DNA"/>
</dbReference>
<name>A0A2G2WRK9_CAPBA</name>
<dbReference type="GO" id="GO:0009908">
    <property type="term" value="P:flower development"/>
    <property type="evidence" value="ECO:0007669"/>
    <property type="project" value="UniProtKB-ARBA"/>
</dbReference>
<organism evidence="6 7">
    <name type="scientific">Capsicum baccatum</name>
    <name type="common">Peruvian pepper</name>
    <dbReference type="NCBI Taxonomy" id="33114"/>
    <lineage>
        <taxon>Eukaryota</taxon>
        <taxon>Viridiplantae</taxon>
        <taxon>Streptophyta</taxon>
        <taxon>Embryophyta</taxon>
        <taxon>Tracheophyta</taxon>
        <taxon>Spermatophyta</taxon>
        <taxon>Magnoliopsida</taxon>
        <taxon>eudicotyledons</taxon>
        <taxon>Gunneridae</taxon>
        <taxon>Pentapetalae</taxon>
        <taxon>asterids</taxon>
        <taxon>lamiids</taxon>
        <taxon>Solanales</taxon>
        <taxon>Solanaceae</taxon>
        <taxon>Solanoideae</taxon>
        <taxon>Capsiceae</taxon>
        <taxon>Capsicum</taxon>
    </lineage>
</organism>
<dbReference type="STRING" id="33114.A0A2G2WRK9"/>
<evidence type="ECO:0000313" key="7">
    <source>
        <dbReference type="Proteomes" id="UP000224567"/>
    </source>
</evidence>
<dbReference type="GO" id="GO:0048262">
    <property type="term" value="P:determination of dorsal/ventral asymmetry"/>
    <property type="evidence" value="ECO:0007669"/>
    <property type="project" value="UniProtKB-ARBA"/>
</dbReference>
<evidence type="ECO:0000256" key="4">
    <source>
        <dbReference type="ARBA" id="ARBA00023163"/>
    </source>
</evidence>
<dbReference type="SUPFAM" id="SSF46689">
    <property type="entry name" value="Homeodomain-like"/>
    <property type="match status" value="1"/>
</dbReference>
<evidence type="ECO:0000256" key="3">
    <source>
        <dbReference type="ARBA" id="ARBA00023015"/>
    </source>
</evidence>
<gene>
    <name evidence="6" type="ORF">CQW23_12082</name>
</gene>
<proteinExistence type="predicted"/>
<keyword evidence="2" id="KW-0217">Developmental protein</keyword>
<dbReference type="FunFam" id="1.10.10.60:FF:000154">
    <property type="entry name" value="Transcription factor SRM1"/>
    <property type="match status" value="1"/>
</dbReference>
<protein>
    <submittedName>
        <fullName evidence="6">3-oxo-Delta(4,5)-steroid 5-beta-reductase</fullName>
    </submittedName>
</protein>
<dbReference type="AlphaFoldDB" id="A0A2G2WRK9"/>
<dbReference type="GO" id="GO:0005634">
    <property type="term" value="C:nucleus"/>
    <property type="evidence" value="ECO:0007669"/>
    <property type="project" value="UniProtKB-SubCell"/>
</dbReference>
<reference evidence="6 7" key="1">
    <citation type="journal article" date="2017" name="Genome Biol.">
        <title>New reference genome sequences of hot pepper reveal the massive evolution of plant disease-resistance genes by retroduplication.</title>
        <authorList>
            <person name="Kim S."/>
            <person name="Park J."/>
            <person name="Yeom S.I."/>
            <person name="Kim Y.M."/>
            <person name="Seo E."/>
            <person name="Kim K.T."/>
            <person name="Kim M.S."/>
            <person name="Lee J.M."/>
            <person name="Cheong K."/>
            <person name="Shin H.S."/>
            <person name="Kim S.B."/>
            <person name="Han K."/>
            <person name="Lee J."/>
            <person name="Park M."/>
            <person name="Lee H.A."/>
            <person name="Lee H.Y."/>
            <person name="Lee Y."/>
            <person name="Oh S."/>
            <person name="Lee J.H."/>
            <person name="Choi E."/>
            <person name="Choi E."/>
            <person name="Lee S.E."/>
            <person name="Jeon J."/>
            <person name="Kim H."/>
            <person name="Choi G."/>
            <person name="Song H."/>
            <person name="Lee J."/>
            <person name="Lee S.C."/>
            <person name="Kwon J.K."/>
            <person name="Lee H.Y."/>
            <person name="Koo N."/>
            <person name="Hong Y."/>
            <person name="Kim R.W."/>
            <person name="Kang W.H."/>
            <person name="Huh J.H."/>
            <person name="Kang B.C."/>
            <person name="Yang T.J."/>
            <person name="Lee Y.H."/>
            <person name="Bennetzen J.L."/>
            <person name="Choi D."/>
        </authorList>
    </citation>
    <scope>NUCLEOTIDE SEQUENCE [LARGE SCALE GENOMIC DNA]</scope>
    <source>
        <strain evidence="7">cv. PBC81</strain>
    </source>
</reference>
<dbReference type="OrthoDB" id="1731983at2759"/>
<evidence type="ECO:0000256" key="2">
    <source>
        <dbReference type="ARBA" id="ARBA00022473"/>
    </source>
</evidence>
<sequence>MSWWRVGAIGTAKKKFEEDDAPSKYESVALIIGVTGIMGNSLAEILPLANIPGGPWKVYGVARQSRPSWNADHPIEYRKMPNLSYRFSVIDQDIAFENALATYNEDSVDSWKKIVVDVPGKTLQELKNHCELLLNDVSRIESGSVSLPCYNFSSDRLSSHIVGERTGNMSGISGRLNGELNDGGKSTRLEQDWWKGFAWTED</sequence>
<comment type="caution">
    <text evidence="6">The sequence shown here is derived from an EMBL/GenBank/DDBJ whole genome shotgun (WGS) entry which is preliminary data.</text>
</comment>
<dbReference type="PANTHER" id="PTHR32487:SF0">
    <property type="entry name" value="3-OXO-DELTA(4,5)-STEROID 5-BETA-REDUCTASE"/>
    <property type="match status" value="1"/>
</dbReference>
<keyword evidence="4" id="KW-0804">Transcription</keyword>
<dbReference type="Gene3D" id="1.10.10.60">
    <property type="entry name" value="Homeodomain-like"/>
    <property type="match status" value="1"/>
</dbReference>
<reference evidence="7" key="2">
    <citation type="journal article" date="2017" name="J. Anim. Genet.">
        <title>Multiple reference genome sequences of hot pepper reveal the massive evolution of plant disease resistance genes by retroduplication.</title>
        <authorList>
            <person name="Kim S."/>
            <person name="Park J."/>
            <person name="Yeom S.-I."/>
            <person name="Kim Y.-M."/>
            <person name="Seo E."/>
            <person name="Kim K.-T."/>
            <person name="Kim M.-S."/>
            <person name="Lee J.M."/>
            <person name="Cheong K."/>
            <person name="Shin H.-S."/>
            <person name="Kim S.-B."/>
            <person name="Han K."/>
            <person name="Lee J."/>
            <person name="Park M."/>
            <person name="Lee H.-A."/>
            <person name="Lee H.-Y."/>
            <person name="Lee Y."/>
            <person name="Oh S."/>
            <person name="Lee J.H."/>
            <person name="Choi E."/>
            <person name="Choi E."/>
            <person name="Lee S.E."/>
            <person name="Jeon J."/>
            <person name="Kim H."/>
            <person name="Choi G."/>
            <person name="Song H."/>
            <person name="Lee J."/>
            <person name="Lee S.-C."/>
            <person name="Kwon J.-K."/>
            <person name="Lee H.-Y."/>
            <person name="Koo N."/>
            <person name="Hong Y."/>
            <person name="Kim R.W."/>
            <person name="Kang W.-H."/>
            <person name="Huh J.H."/>
            <person name="Kang B.-C."/>
            <person name="Yang T.-J."/>
            <person name="Lee Y.-H."/>
            <person name="Bennetzen J.L."/>
            <person name="Choi D."/>
        </authorList>
    </citation>
    <scope>NUCLEOTIDE SEQUENCE [LARGE SCALE GENOMIC DNA]</scope>
    <source>
        <strain evidence="7">cv. PBC81</strain>
    </source>
</reference>
<evidence type="ECO:0000256" key="5">
    <source>
        <dbReference type="ARBA" id="ARBA00023242"/>
    </source>
</evidence>